<dbReference type="PANTHER" id="PTHR43420">
    <property type="entry name" value="ACETYLTRANSFERASE"/>
    <property type="match status" value="1"/>
</dbReference>
<organism evidence="4 5">
    <name type="scientific">Dimorphilus gyrociliatus</name>
    <dbReference type="NCBI Taxonomy" id="2664684"/>
    <lineage>
        <taxon>Eukaryota</taxon>
        <taxon>Metazoa</taxon>
        <taxon>Spiralia</taxon>
        <taxon>Lophotrochozoa</taxon>
        <taxon>Annelida</taxon>
        <taxon>Polychaeta</taxon>
        <taxon>Polychaeta incertae sedis</taxon>
        <taxon>Dinophilidae</taxon>
        <taxon>Dimorphilus</taxon>
    </lineage>
</organism>
<dbReference type="Proteomes" id="UP000549394">
    <property type="component" value="Unassembled WGS sequence"/>
</dbReference>
<evidence type="ECO:0000256" key="2">
    <source>
        <dbReference type="ARBA" id="ARBA00023315"/>
    </source>
</evidence>
<protein>
    <submittedName>
        <fullName evidence="4">DgyrCDS9665</fullName>
    </submittedName>
</protein>
<evidence type="ECO:0000313" key="5">
    <source>
        <dbReference type="Proteomes" id="UP000549394"/>
    </source>
</evidence>
<evidence type="ECO:0000313" key="4">
    <source>
        <dbReference type="EMBL" id="CAD5121126.1"/>
    </source>
</evidence>
<dbReference type="AlphaFoldDB" id="A0A7I8VY15"/>
<keyword evidence="1" id="KW-0808">Transferase</keyword>
<accession>A0A7I8VY15</accession>
<dbReference type="InterPro" id="IPR016181">
    <property type="entry name" value="Acyl_CoA_acyltransferase"/>
</dbReference>
<dbReference type="Pfam" id="PF00583">
    <property type="entry name" value="Acetyltransf_1"/>
    <property type="match status" value="1"/>
</dbReference>
<reference evidence="4 5" key="1">
    <citation type="submission" date="2020-08" db="EMBL/GenBank/DDBJ databases">
        <authorList>
            <person name="Hejnol A."/>
        </authorList>
    </citation>
    <scope>NUCLEOTIDE SEQUENCE [LARGE SCALE GENOMIC DNA]</scope>
</reference>
<name>A0A7I8VY15_9ANNE</name>
<dbReference type="Gene3D" id="3.40.630.30">
    <property type="match status" value="1"/>
</dbReference>
<gene>
    <name evidence="4" type="ORF">DGYR_LOCUS9119</name>
</gene>
<dbReference type="GO" id="GO:0016747">
    <property type="term" value="F:acyltransferase activity, transferring groups other than amino-acyl groups"/>
    <property type="evidence" value="ECO:0007669"/>
    <property type="project" value="InterPro"/>
</dbReference>
<dbReference type="InterPro" id="IPR050680">
    <property type="entry name" value="YpeA/RimI_acetyltransf"/>
</dbReference>
<keyword evidence="2" id="KW-0012">Acyltransferase</keyword>
<sequence>MSLYKLFCKTIILNEIRYPPQKILPITNNLGMNVRRAKQGDIERICELYMTAFPEDMEYLFGEPFTDIATKFLIHNFTADKNLIANCLVAEKNGKVLGVCSTRFSDYVHYKETEDFDTDSLSLKSITRMICSFGMLDYLSRVNEGECLIDFMAVDPEFRNNGIGQMLMHSATMNAIDKGCKQLCLLVSPYSIRARKLYEKLDFILERMYKTLPIFLLGDRTMFIMVKYLPPTYSSDEKQHERNDNISLQ</sequence>
<dbReference type="OrthoDB" id="7305308at2759"/>
<proteinExistence type="predicted"/>
<dbReference type="PROSITE" id="PS51186">
    <property type="entry name" value="GNAT"/>
    <property type="match status" value="1"/>
</dbReference>
<keyword evidence="5" id="KW-1185">Reference proteome</keyword>
<evidence type="ECO:0000256" key="1">
    <source>
        <dbReference type="ARBA" id="ARBA00022679"/>
    </source>
</evidence>
<dbReference type="InterPro" id="IPR000182">
    <property type="entry name" value="GNAT_dom"/>
</dbReference>
<evidence type="ECO:0000259" key="3">
    <source>
        <dbReference type="PROSITE" id="PS51186"/>
    </source>
</evidence>
<dbReference type="PANTHER" id="PTHR43420:SF47">
    <property type="entry name" value="N-ACETYLTRANSFERASE DOMAIN-CONTAINING PROTEIN"/>
    <property type="match status" value="1"/>
</dbReference>
<dbReference type="CDD" id="cd04301">
    <property type="entry name" value="NAT_SF"/>
    <property type="match status" value="1"/>
</dbReference>
<dbReference type="EMBL" id="CAJFCJ010000013">
    <property type="protein sequence ID" value="CAD5121126.1"/>
    <property type="molecule type" value="Genomic_DNA"/>
</dbReference>
<dbReference type="SUPFAM" id="SSF55729">
    <property type="entry name" value="Acyl-CoA N-acyltransferases (Nat)"/>
    <property type="match status" value="1"/>
</dbReference>
<comment type="caution">
    <text evidence="4">The sequence shown here is derived from an EMBL/GenBank/DDBJ whole genome shotgun (WGS) entry which is preliminary data.</text>
</comment>
<feature type="domain" description="N-acetyltransferase" evidence="3">
    <location>
        <begin position="32"/>
        <end position="230"/>
    </location>
</feature>